<dbReference type="KEGG" id="ccac:CcaHIS019_0201940"/>
<evidence type="ECO:0000256" key="1">
    <source>
        <dbReference type="SAM" id="MobiDB-lite"/>
    </source>
</evidence>
<organism evidence="2 3">
    <name type="scientific">Cutaneotrichosporon cavernicola</name>
    <dbReference type="NCBI Taxonomy" id="279322"/>
    <lineage>
        <taxon>Eukaryota</taxon>
        <taxon>Fungi</taxon>
        <taxon>Dikarya</taxon>
        <taxon>Basidiomycota</taxon>
        <taxon>Agaricomycotina</taxon>
        <taxon>Tremellomycetes</taxon>
        <taxon>Trichosporonales</taxon>
        <taxon>Trichosporonaceae</taxon>
        <taxon>Cutaneotrichosporon</taxon>
    </lineage>
</organism>
<reference evidence="2" key="1">
    <citation type="journal article" date="2023" name="BMC Genomics">
        <title>Chromosome-level genome assemblies of Cutaneotrichosporon spp. (Trichosporonales, Basidiomycota) reveal imbalanced evolution between nucleotide sequences and chromosome synteny.</title>
        <authorList>
            <person name="Kobayashi Y."/>
            <person name="Kayamori A."/>
            <person name="Aoki K."/>
            <person name="Shiwa Y."/>
            <person name="Matsutani M."/>
            <person name="Fujita N."/>
            <person name="Sugita T."/>
            <person name="Iwasaki W."/>
            <person name="Tanaka N."/>
            <person name="Takashima M."/>
        </authorList>
    </citation>
    <scope>NUCLEOTIDE SEQUENCE</scope>
    <source>
        <strain evidence="2">HIS019</strain>
    </source>
</reference>
<gene>
    <name evidence="2" type="ORF">CcaverHIS019_0201940</name>
</gene>
<evidence type="ECO:0000313" key="2">
    <source>
        <dbReference type="EMBL" id="BEI88832.1"/>
    </source>
</evidence>
<proteinExistence type="predicted"/>
<protein>
    <submittedName>
        <fullName evidence="2">Uncharacterized protein</fullName>
    </submittedName>
</protein>
<sequence length="562" mass="64902">MDDLEGEREGHQRRRDVGLKPTSKTKTTLRRRQSKNSLASRVSFSEIDDDLSLHPPHKPQHRSHHDLPSLLKSPETPQPIQRGAKRMFGGGHTVSPFSNLRGYLAHSSIEKFERWPESGQRQSFGRSDWGPSGREFTRRLNLAEAQRNRRQLRGWARDDYFKDMVVDDVEVHVPDTLLAKDDRRGEERFTVPATNFHTKRFRETSSVLPCDQYLLQWLNGTVLTSALSAVHAIRFHYTDATFMYAPSAVRRKGHKEKNYQGFPDGYGSLILVRDEANGGPALGPIDRRALLVSVVPPSPYTKEVLSAFTRTQEHWKQYSRSDNTSGLANLLQAQMYDECVAHGVRYWVATTLKWWVFGVFNKDLTQCVVSSKIRRSETACTVLECLVTWMRRALEAEEEAYCLAEQKEEWRDGNAFAPYNNRPALQRIPRKTTESRETSSTRTAPTESRQGKPTRKQTVPRTVPQLAEQRVRQRSTSFTRSQGRSKTELNQDGHTPTNPDSELESSQQKQDRRRERERVREGNARAQHTHVERYTYVRPVPVQFVHGFAPHAPAYFYQQRWF</sequence>
<feature type="compositionally biased region" description="Basic and acidic residues" evidence="1">
    <location>
        <begin position="7"/>
        <end position="18"/>
    </location>
</feature>
<evidence type="ECO:0000313" key="3">
    <source>
        <dbReference type="Proteomes" id="UP001233271"/>
    </source>
</evidence>
<keyword evidence="3" id="KW-1185">Reference proteome</keyword>
<dbReference type="Proteomes" id="UP001233271">
    <property type="component" value="Chromosome 2"/>
</dbReference>
<dbReference type="RefSeq" id="XP_060454098.1">
    <property type="nucleotide sequence ID" value="XM_060597179.1"/>
</dbReference>
<feature type="compositionally biased region" description="Polar residues" evidence="1">
    <location>
        <begin position="492"/>
        <end position="508"/>
    </location>
</feature>
<dbReference type="GeneID" id="85492703"/>
<feature type="compositionally biased region" description="Basic and acidic residues" evidence="1">
    <location>
        <begin position="509"/>
        <end position="525"/>
    </location>
</feature>
<feature type="compositionally biased region" description="Polar residues" evidence="1">
    <location>
        <begin position="474"/>
        <end position="484"/>
    </location>
</feature>
<accession>A0AA48I9T1</accession>
<name>A0AA48I9T1_9TREE</name>
<dbReference type="EMBL" id="AP028213">
    <property type="protein sequence ID" value="BEI88832.1"/>
    <property type="molecule type" value="Genomic_DNA"/>
</dbReference>
<feature type="compositionally biased region" description="Basic residues" evidence="1">
    <location>
        <begin position="55"/>
        <end position="64"/>
    </location>
</feature>
<dbReference type="AlphaFoldDB" id="A0AA48I9T1"/>
<feature type="region of interest" description="Disordered" evidence="1">
    <location>
        <begin position="1"/>
        <end position="84"/>
    </location>
</feature>
<feature type="region of interest" description="Disordered" evidence="1">
    <location>
        <begin position="414"/>
        <end position="525"/>
    </location>
</feature>